<dbReference type="Proteomes" id="UP001372834">
    <property type="component" value="Unassembled WGS sequence"/>
</dbReference>
<reference evidence="2 3" key="1">
    <citation type="submission" date="2023-10" db="EMBL/GenBank/DDBJ databases">
        <title>Genomes of two closely related lineages of the louse Polyplax serrata with different host specificities.</title>
        <authorList>
            <person name="Martinu J."/>
            <person name="Tarabai H."/>
            <person name="Stefka J."/>
            <person name="Hypsa V."/>
        </authorList>
    </citation>
    <scope>NUCLEOTIDE SEQUENCE [LARGE SCALE GENOMIC DNA]</scope>
    <source>
        <strain evidence="2">HR10_N</strain>
    </source>
</reference>
<sequence length="50" mass="4987">CIDDVVAGDDVGGDVDKSVTFPRPPLPPPPPALGAPIAPFGQSTSLDISS</sequence>
<organism evidence="2 3">
    <name type="scientific">Polyplax serrata</name>
    <name type="common">Common mouse louse</name>
    <dbReference type="NCBI Taxonomy" id="468196"/>
    <lineage>
        <taxon>Eukaryota</taxon>
        <taxon>Metazoa</taxon>
        <taxon>Ecdysozoa</taxon>
        <taxon>Arthropoda</taxon>
        <taxon>Hexapoda</taxon>
        <taxon>Insecta</taxon>
        <taxon>Pterygota</taxon>
        <taxon>Neoptera</taxon>
        <taxon>Paraneoptera</taxon>
        <taxon>Psocodea</taxon>
        <taxon>Troctomorpha</taxon>
        <taxon>Phthiraptera</taxon>
        <taxon>Anoplura</taxon>
        <taxon>Polyplacidae</taxon>
        <taxon>Polyplax</taxon>
    </lineage>
</organism>
<evidence type="ECO:0000313" key="2">
    <source>
        <dbReference type="EMBL" id="KAK6639999.1"/>
    </source>
</evidence>
<evidence type="ECO:0000256" key="1">
    <source>
        <dbReference type="SAM" id="MobiDB-lite"/>
    </source>
</evidence>
<protein>
    <submittedName>
        <fullName evidence="2">Uncharacterized protein</fullName>
    </submittedName>
</protein>
<evidence type="ECO:0000313" key="3">
    <source>
        <dbReference type="Proteomes" id="UP001372834"/>
    </source>
</evidence>
<feature type="compositionally biased region" description="Pro residues" evidence="1">
    <location>
        <begin position="22"/>
        <end position="33"/>
    </location>
</feature>
<proteinExistence type="predicted"/>
<feature type="compositionally biased region" description="Acidic residues" evidence="1">
    <location>
        <begin position="1"/>
        <end position="13"/>
    </location>
</feature>
<feature type="non-terminal residue" evidence="2">
    <location>
        <position position="1"/>
    </location>
</feature>
<accession>A0AAN8P2X9</accession>
<dbReference type="AlphaFoldDB" id="A0AAN8P2X9"/>
<dbReference type="EMBL" id="JAWJWE010000003">
    <property type="protein sequence ID" value="KAK6639999.1"/>
    <property type="molecule type" value="Genomic_DNA"/>
</dbReference>
<comment type="caution">
    <text evidence="2">The sequence shown here is derived from an EMBL/GenBank/DDBJ whole genome shotgun (WGS) entry which is preliminary data.</text>
</comment>
<feature type="compositionally biased region" description="Polar residues" evidence="1">
    <location>
        <begin position="41"/>
        <end position="50"/>
    </location>
</feature>
<feature type="region of interest" description="Disordered" evidence="1">
    <location>
        <begin position="1"/>
        <end position="50"/>
    </location>
</feature>
<name>A0AAN8P2X9_POLSC</name>
<gene>
    <name evidence="2" type="ORF">RUM43_008276</name>
</gene>